<keyword evidence="4" id="KW-1185">Reference proteome</keyword>
<accession>A0ABY2J3J6</accession>
<feature type="transmembrane region" description="Helical" evidence="2">
    <location>
        <begin position="113"/>
        <end position="133"/>
    </location>
</feature>
<sequence>MKRLTTALLAALDALIVVAIGVGIALVPLTVLWATQFELAVNWMVFWRAAVDIWLVGNGVDLLVQLDPALVAALGLPGAETAFSITIALLGFALLALLLGLRTGRQAANTAHPRVGVSAAILSYAILTALLVWSAGTDAVRPSAAQGLLLPPLVYAAGVLIGADRGQLGRLLDSLTGRMTGLFRGGMRSARGAGSGAPSAFSSSKASNSKPSTGSTSASRSAGAVAGRRPVAAAGMLPAPVRAGVAAAL</sequence>
<dbReference type="EMBL" id="SOGJ01000021">
    <property type="protein sequence ID" value="TFC98456.1"/>
    <property type="molecule type" value="Genomic_DNA"/>
</dbReference>
<keyword evidence="2" id="KW-0812">Transmembrane</keyword>
<protein>
    <submittedName>
        <fullName evidence="3">Uncharacterized protein</fullName>
    </submittedName>
</protein>
<feature type="non-terminal residue" evidence="3">
    <location>
        <position position="249"/>
    </location>
</feature>
<feature type="transmembrane region" description="Helical" evidence="2">
    <location>
        <begin position="7"/>
        <end position="34"/>
    </location>
</feature>
<dbReference type="InterPro" id="IPR045931">
    <property type="entry name" value="DUF6350"/>
</dbReference>
<gene>
    <name evidence="3" type="ORF">E3O65_08970</name>
</gene>
<evidence type="ECO:0000256" key="1">
    <source>
        <dbReference type="SAM" id="MobiDB-lite"/>
    </source>
</evidence>
<keyword evidence="2" id="KW-0472">Membrane</keyword>
<evidence type="ECO:0000313" key="3">
    <source>
        <dbReference type="EMBL" id="TFC98456.1"/>
    </source>
</evidence>
<name>A0ABY2J3J6_9MICO</name>
<comment type="caution">
    <text evidence="3">The sequence shown here is derived from an EMBL/GenBank/DDBJ whole genome shotgun (WGS) entry which is preliminary data.</text>
</comment>
<evidence type="ECO:0000256" key="2">
    <source>
        <dbReference type="SAM" id="Phobius"/>
    </source>
</evidence>
<feature type="region of interest" description="Disordered" evidence="1">
    <location>
        <begin position="189"/>
        <end position="223"/>
    </location>
</feature>
<reference evidence="3 4" key="1">
    <citation type="submission" date="2019-03" db="EMBL/GenBank/DDBJ databases">
        <title>Genomics of glacier-inhabiting Cryobacterium strains.</title>
        <authorList>
            <person name="Liu Q."/>
            <person name="Xin Y.-H."/>
        </authorList>
    </citation>
    <scope>NUCLEOTIDE SEQUENCE [LARGE SCALE GENOMIC DNA]</scope>
    <source>
        <strain evidence="3 4">TMT4-23</strain>
    </source>
</reference>
<feature type="transmembrane region" description="Helical" evidence="2">
    <location>
        <begin position="145"/>
        <end position="163"/>
    </location>
</feature>
<dbReference type="Proteomes" id="UP000298355">
    <property type="component" value="Unassembled WGS sequence"/>
</dbReference>
<proteinExistence type="predicted"/>
<organism evidence="3 4">
    <name type="scientific">Cryobacterium breve</name>
    <dbReference type="NCBI Taxonomy" id="1259258"/>
    <lineage>
        <taxon>Bacteria</taxon>
        <taxon>Bacillati</taxon>
        <taxon>Actinomycetota</taxon>
        <taxon>Actinomycetes</taxon>
        <taxon>Micrococcales</taxon>
        <taxon>Microbacteriaceae</taxon>
        <taxon>Cryobacterium</taxon>
    </lineage>
</organism>
<dbReference type="RefSeq" id="WP_241988663.1">
    <property type="nucleotide sequence ID" value="NZ_SOGJ01000021.1"/>
</dbReference>
<feature type="transmembrane region" description="Helical" evidence="2">
    <location>
        <begin position="82"/>
        <end position="101"/>
    </location>
</feature>
<dbReference type="Pfam" id="PF19877">
    <property type="entry name" value="DUF6350"/>
    <property type="match status" value="1"/>
</dbReference>
<evidence type="ECO:0000313" key="4">
    <source>
        <dbReference type="Proteomes" id="UP000298355"/>
    </source>
</evidence>
<keyword evidence="2" id="KW-1133">Transmembrane helix</keyword>